<dbReference type="EMBL" id="RXIA01000047">
    <property type="protein sequence ID" value="RVU69880.1"/>
    <property type="molecule type" value="Genomic_DNA"/>
</dbReference>
<dbReference type="RefSeq" id="WP_103662628.1">
    <property type="nucleotide sequence ID" value="NZ_ML136915.1"/>
</dbReference>
<dbReference type="Proteomes" id="UP000288291">
    <property type="component" value="Unassembled WGS sequence"/>
</dbReference>
<evidence type="ECO:0000259" key="1">
    <source>
        <dbReference type="Pfam" id="PF17425"/>
    </source>
</evidence>
<dbReference type="PANTHER" id="PTHR35340">
    <property type="entry name" value="PQQ ENZYME REPEAT PROTEIN-RELATED"/>
    <property type="match status" value="1"/>
</dbReference>
<dbReference type="InterPro" id="IPR035391">
    <property type="entry name" value="Arylsulfotran_N"/>
</dbReference>
<dbReference type="GO" id="GO:0004062">
    <property type="term" value="F:aryl sulfotransferase activity"/>
    <property type="evidence" value="ECO:0007669"/>
    <property type="project" value="InterPro"/>
</dbReference>
<evidence type="ECO:0000313" key="3">
    <source>
        <dbReference type="Proteomes" id="UP000288291"/>
    </source>
</evidence>
<name>A0A437SSI7_9LACO</name>
<dbReference type="InterPro" id="IPR053143">
    <property type="entry name" value="Arylsulfate_ST"/>
</dbReference>
<feature type="domain" description="Arylsulfotransferase N-terminal" evidence="1">
    <location>
        <begin position="76"/>
        <end position="152"/>
    </location>
</feature>
<accession>A0A437SSI7</accession>
<dbReference type="PANTHER" id="PTHR35340:SF5">
    <property type="entry name" value="ASST-DOMAIN-CONTAINING PROTEIN"/>
    <property type="match status" value="1"/>
</dbReference>
<organism evidence="2 3">
    <name type="scientific">Lactobacillus xujianguonis</name>
    <dbReference type="NCBI Taxonomy" id="2495899"/>
    <lineage>
        <taxon>Bacteria</taxon>
        <taxon>Bacillati</taxon>
        <taxon>Bacillota</taxon>
        <taxon>Bacilli</taxon>
        <taxon>Lactobacillales</taxon>
        <taxon>Lactobacillaceae</taxon>
        <taxon>Lactobacillus</taxon>
    </lineage>
</organism>
<evidence type="ECO:0000313" key="2">
    <source>
        <dbReference type="EMBL" id="RVU69880.1"/>
    </source>
</evidence>
<dbReference type="Pfam" id="PF05935">
    <property type="entry name" value="Arylsulfotrans"/>
    <property type="match status" value="1"/>
</dbReference>
<sequence>MKKITFFTLAIAILFCVVTGFSKKDSVENKNIKILELNSVVTNEDDNTVENGRKIEAKLERLKQAKEYNFPQILAVKDPYKFNTTGLYVYFKTAKATKIKENISVANTKNFKRWLKGKRQYSKTHEYLLTGIVPSRKNIITLTAVDKRGKKKAIRFVYNAPKILSESYKGLKIQRGTSKAKPIDGLFLVPMKENTSLLIDDDGVIRGELRFNLVNVQFKDGYLYNLIDSKISKVNNLGQIEKIYGSKNYGIHHDFTIANDDLYALATNKQVMQKENRVCDSVIKIDLKDGKVTELFDFKDLVPKLYKKATGVVKNLVLNNKGHRDNIHPNSINYMDGAVIISSRETSTIMKINVSGNKPKIEYFLSEPSIWKNIGYSEYLYQKVSNFQPNAGQHSVRIERNKNFSRTKYYLYMYDNNSAIMDSRPDFSWDGFSGVVKVPTVVNKNTVLPKGARSYYYKYLVNEKARTFKLVKKIALPFSFFQSNVMEINGHIIYGTSFKGAFGELDSNGKAINSFMLKANSRPYRVAKFNFNGYWFE</sequence>
<dbReference type="InterPro" id="IPR010262">
    <property type="entry name" value="Arylsulfotransferase_bact"/>
</dbReference>
<keyword evidence="3" id="KW-1185">Reference proteome</keyword>
<dbReference type="AlphaFoldDB" id="A0A437SSI7"/>
<reference evidence="2 3" key="1">
    <citation type="submission" date="2018-12" db="EMBL/GenBank/DDBJ databases">
        <authorList>
            <person name="Meng J."/>
        </authorList>
    </citation>
    <scope>NUCLEOTIDE SEQUENCE [LARGE SCALE GENOMIC DNA]</scope>
    <source>
        <strain evidence="2 3">HT111-2</strain>
    </source>
</reference>
<comment type="caution">
    <text evidence="2">The sequence shown here is derived from an EMBL/GenBank/DDBJ whole genome shotgun (WGS) entry which is preliminary data.</text>
</comment>
<proteinExistence type="predicted"/>
<protein>
    <recommendedName>
        <fullName evidence="1">Arylsulfotransferase N-terminal domain-containing protein</fullName>
    </recommendedName>
</protein>
<dbReference type="Pfam" id="PF17425">
    <property type="entry name" value="Arylsulfotran_N"/>
    <property type="match status" value="1"/>
</dbReference>
<gene>
    <name evidence="2" type="ORF">EJK17_10690</name>
</gene>